<evidence type="ECO:0000256" key="8">
    <source>
        <dbReference type="SAM" id="Phobius"/>
    </source>
</evidence>
<comment type="similarity">
    <text evidence="2">Belongs to the major facilitator superfamily. TCR/Tet family.</text>
</comment>
<name>A0A7W7FSS7_9PSEU</name>
<feature type="transmembrane region" description="Helical" evidence="8">
    <location>
        <begin position="273"/>
        <end position="297"/>
    </location>
</feature>
<feature type="transmembrane region" description="Helical" evidence="8">
    <location>
        <begin position="111"/>
        <end position="130"/>
    </location>
</feature>
<evidence type="ECO:0000259" key="9">
    <source>
        <dbReference type="PROSITE" id="PS50850"/>
    </source>
</evidence>
<evidence type="ECO:0000256" key="7">
    <source>
        <dbReference type="ARBA" id="ARBA00023136"/>
    </source>
</evidence>
<dbReference type="InterPro" id="IPR011701">
    <property type="entry name" value="MFS"/>
</dbReference>
<evidence type="ECO:0000256" key="2">
    <source>
        <dbReference type="ARBA" id="ARBA00007520"/>
    </source>
</evidence>
<feature type="transmembrane region" description="Helical" evidence="8">
    <location>
        <begin position="233"/>
        <end position="252"/>
    </location>
</feature>
<dbReference type="InterPro" id="IPR036259">
    <property type="entry name" value="MFS_trans_sf"/>
</dbReference>
<dbReference type="GO" id="GO:0005886">
    <property type="term" value="C:plasma membrane"/>
    <property type="evidence" value="ECO:0007669"/>
    <property type="project" value="UniProtKB-SubCell"/>
</dbReference>
<dbReference type="Gene3D" id="1.20.1720.10">
    <property type="entry name" value="Multidrug resistance protein D"/>
    <property type="match status" value="1"/>
</dbReference>
<dbReference type="Gene3D" id="1.20.1250.20">
    <property type="entry name" value="MFS general substrate transporter like domains"/>
    <property type="match status" value="1"/>
</dbReference>
<feature type="transmembrane region" description="Helical" evidence="8">
    <location>
        <begin position="470"/>
        <end position="488"/>
    </location>
</feature>
<dbReference type="SUPFAM" id="SSF46785">
    <property type="entry name" value="Winged helix' DNA-binding domain"/>
    <property type="match status" value="1"/>
</dbReference>
<sequence>MTAAVEVESGSRTNLVFGAMVLGLLLAALDQTIVATALPTIVSELGGANHLSWVVTGYMLAETIATPLFGKFGDLFGRKVVFQISVALFTAGSLFCGMATGMFGLVAARALQGFGAGGLMVTSMALVADLIPLRERGKYQGLMGSVFGVVTVAGPLLGGLFVDQLSWRWAFYINVPLGLLVLLVAGAVMPKVPKGSRPVIDYLGILLLALGAGGLTLVTSWGGTTYAWDSAEILWLGVASLVAVALFVWVELRASEPVLPMRLFRGRVFSVSGVLSFVIGFAMFGGITYLPIFLQVVQGHSATESGLRMLPMVAGLMAASIFSGNMVGRTGRYRHFPIIGTGITAVGLWLMSHLDRETTLVTASLYMIVLGIGIGLGMQVLVIAVQNTCDYADLGAATSGVTFLRTLGSSFGVAVFGAIFSAQLTANLAGANLPPGFDPGAAANPEMIRHLPAELLGPLATAYQDSLQTVFLWALPVALLAFAIAWLLPEVKLRDSVRDKSGDLGEAFGMPESHTSEQELEKSVAAVWQRRRKELRPLLRERLRHCMDETDAWLLGQIFRNSKQEGRTTLAEIAEPLDLPPGILAPTAEDLIRRGLLVRDGDWLSFTTEGEQAVVRLAGVWREWLTELLTTEDPDREAELTAAVDRLARRMIADHTTLRERRWDRTGHAAHT</sequence>
<organism evidence="10 11">
    <name type="scientific">Crossiella cryophila</name>
    <dbReference type="NCBI Taxonomy" id="43355"/>
    <lineage>
        <taxon>Bacteria</taxon>
        <taxon>Bacillati</taxon>
        <taxon>Actinomycetota</taxon>
        <taxon>Actinomycetes</taxon>
        <taxon>Pseudonocardiales</taxon>
        <taxon>Pseudonocardiaceae</taxon>
        <taxon>Crossiella</taxon>
    </lineage>
</organism>
<feature type="transmembrane region" description="Helical" evidence="8">
    <location>
        <begin position="81"/>
        <end position="105"/>
    </location>
</feature>
<dbReference type="InterPro" id="IPR004638">
    <property type="entry name" value="EmrB-like"/>
</dbReference>
<comment type="caution">
    <text evidence="10">The sequence shown here is derived from an EMBL/GenBank/DDBJ whole genome shotgun (WGS) entry which is preliminary data.</text>
</comment>
<dbReference type="FunFam" id="1.20.1720.10:FF:000004">
    <property type="entry name" value="EmrB/QacA family drug resistance transporter"/>
    <property type="match status" value="1"/>
</dbReference>
<dbReference type="PANTHER" id="PTHR23501:SF197">
    <property type="entry name" value="COMD"/>
    <property type="match status" value="1"/>
</dbReference>
<gene>
    <name evidence="10" type="ORF">HNR67_002625</name>
</gene>
<feature type="transmembrane region" description="Helical" evidence="8">
    <location>
        <begin position="200"/>
        <end position="221"/>
    </location>
</feature>
<feature type="transmembrane region" description="Helical" evidence="8">
    <location>
        <begin position="406"/>
        <end position="426"/>
    </location>
</feature>
<keyword evidence="3" id="KW-0813">Transport</keyword>
<comment type="subcellular location">
    <subcellularLocation>
        <location evidence="1">Cell membrane</location>
        <topology evidence="1">Multi-pass membrane protein</topology>
    </subcellularLocation>
</comment>
<feature type="transmembrane region" description="Helical" evidence="8">
    <location>
        <begin position="364"/>
        <end position="385"/>
    </location>
</feature>
<keyword evidence="7 8" id="KW-0472">Membrane</keyword>
<evidence type="ECO:0000256" key="3">
    <source>
        <dbReference type="ARBA" id="ARBA00022448"/>
    </source>
</evidence>
<dbReference type="NCBIfam" id="TIGR00711">
    <property type="entry name" value="efflux_EmrB"/>
    <property type="match status" value="1"/>
</dbReference>
<feature type="transmembrane region" description="Helical" evidence="8">
    <location>
        <begin position="142"/>
        <end position="161"/>
    </location>
</feature>
<dbReference type="InterPro" id="IPR036390">
    <property type="entry name" value="WH_DNA-bd_sf"/>
</dbReference>
<keyword evidence="4" id="KW-1003">Cell membrane</keyword>
<dbReference type="InterPro" id="IPR020846">
    <property type="entry name" value="MFS_dom"/>
</dbReference>
<dbReference type="Pfam" id="PF07690">
    <property type="entry name" value="MFS_1"/>
    <property type="match status" value="1"/>
</dbReference>
<accession>A0A7W7FSS7</accession>
<dbReference type="InterPro" id="IPR036388">
    <property type="entry name" value="WH-like_DNA-bd_sf"/>
</dbReference>
<keyword evidence="6 8" id="KW-1133">Transmembrane helix</keyword>
<dbReference type="GO" id="GO:0022857">
    <property type="term" value="F:transmembrane transporter activity"/>
    <property type="evidence" value="ECO:0007669"/>
    <property type="project" value="InterPro"/>
</dbReference>
<evidence type="ECO:0000313" key="10">
    <source>
        <dbReference type="EMBL" id="MBB4676507.1"/>
    </source>
</evidence>
<feature type="transmembrane region" description="Helical" evidence="8">
    <location>
        <begin position="309"/>
        <end position="328"/>
    </location>
</feature>
<dbReference type="EMBL" id="JACHMH010000001">
    <property type="protein sequence ID" value="MBB4676507.1"/>
    <property type="molecule type" value="Genomic_DNA"/>
</dbReference>
<evidence type="ECO:0000256" key="4">
    <source>
        <dbReference type="ARBA" id="ARBA00022475"/>
    </source>
</evidence>
<dbReference type="AlphaFoldDB" id="A0A7W7FSS7"/>
<evidence type="ECO:0000256" key="6">
    <source>
        <dbReference type="ARBA" id="ARBA00022989"/>
    </source>
</evidence>
<feature type="transmembrane region" description="Helical" evidence="8">
    <location>
        <begin position="335"/>
        <end position="352"/>
    </location>
</feature>
<dbReference type="Proteomes" id="UP000533598">
    <property type="component" value="Unassembled WGS sequence"/>
</dbReference>
<dbReference type="RefSeq" id="WP_185002325.1">
    <property type="nucleotide sequence ID" value="NZ_BAAAUI010000015.1"/>
</dbReference>
<dbReference type="PROSITE" id="PS50850">
    <property type="entry name" value="MFS"/>
    <property type="match status" value="1"/>
</dbReference>
<dbReference type="SUPFAM" id="SSF103473">
    <property type="entry name" value="MFS general substrate transporter"/>
    <property type="match status" value="1"/>
</dbReference>
<dbReference type="PANTHER" id="PTHR23501">
    <property type="entry name" value="MAJOR FACILITATOR SUPERFAMILY"/>
    <property type="match status" value="1"/>
</dbReference>
<evidence type="ECO:0000313" key="11">
    <source>
        <dbReference type="Proteomes" id="UP000533598"/>
    </source>
</evidence>
<proteinExistence type="inferred from homology"/>
<keyword evidence="11" id="KW-1185">Reference proteome</keyword>
<feature type="transmembrane region" description="Helical" evidence="8">
    <location>
        <begin position="15"/>
        <end position="38"/>
    </location>
</feature>
<dbReference type="CDD" id="cd17502">
    <property type="entry name" value="MFS_Azr1_MDR_like"/>
    <property type="match status" value="1"/>
</dbReference>
<reference evidence="10 11" key="1">
    <citation type="submission" date="2020-08" db="EMBL/GenBank/DDBJ databases">
        <title>Sequencing the genomes of 1000 actinobacteria strains.</title>
        <authorList>
            <person name="Klenk H.-P."/>
        </authorList>
    </citation>
    <scope>NUCLEOTIDE SEQUENCE [LARGE SCALE GENOMIC DNA]</scope>
    <source>
        <strain evidence="10 11">DSM 44230</strain>
    </source>
</reference>
<evidence type="ECO:0000256" key="5">
    <source>
        <dbReference type="ARBA" id="ARBA00022692"/>
    </source>
</evidence>
<evidence type="ECO:0000256" key="1">
    <source>
        <dbReference type="ARBA" id="ARBA00004651"/>
    </source>
</evidence>
<dbReference type="PRINTS" id="PR01036">
    <property type="entry name" value="TCRTETB"/>
</dbReference>
<protein>
    <submittedName>
        <fullName evidence="10">EmrB/QacA subfamily drug resistance transporter</fullName>
    </submittedName>
</protein>
<feature type="domain" description="Major facilitator superfamily (MFS) profile" evidence="9">
    <location>
        <begin position="16"/>
        <end position="492"/>
    </location>
</feature>
<feature type="transmembrane region" description="Helical" evidence="8">
    <location>
        <begin position="50"/>
        <end position="69"/>
    </location>
</feature>
<keyword evidence="5 8" id="KW-0812">Transmembrane</keyword>
<feature type="transmembrane region" description="Helical" evidence="8">
    <location>
        <begin position="167"/>
        <end position="188"/>
    </location>
</feature>
<dbReference type="Gene3D" id="1.10.10.10">
    <property type="entry name" value="Winged helix-like DNA-binding domain superfamily/Winged helix DNA-binding domain"/>
    <property type="match status" value="1"/>
</dbReference>